<dbReference type="GO" id="GO:0016811">
    <property type="term" value="F:hydrolase activity, acting on carbon-nitrogen (but not peptide) bonds, in linear amides"/>
    <property type="evidence" value="ECO:0007669"/>
    <property type="project" value="InterPro"/>
</dbReference>
<dbReference type="EMBL" id="CAJNOR010008209">
    <property type="protein sequence ID" value="CAF1630141.1"/>
    <property type="molecule type" value="Genomic_DNA"/>
</dbReference>
<keyword evidence="3 9" id="KW-0812">Transmembrane</keyword>
<keyword evidence="7" id="KW-0479">Metal-binding</keyword>
<dbReference type="Pfam" id="PF05875">
    <property type="entry name" value="Ceramidase"/>
    <property type="match status" value="1"/>
</dbReference>
<evidence type="ECO:0000256" key="5">
    <source>
        <dbReference type="ARBA" id="ARBA00022989"/>
    </source>
</evidence>
<dbReference type="InterPro" id="IPR008901">
    <property type="entry name" value="ACER"/>
</dbReference>
<feature type="transmembrane region" description="Helical" evidence="9">
    <location>
        <begin position="224"/>
        <end position="243"/>
    </location>
</feature>
<evidence type="ECO:0000256" key="6">
    <source>
        <dbReference type="ARBA" id="ARBA00023136"/>
    </source>
</evidence>
<comment type="caution">
    <text evidence="11">The sequence shown here is derived from an EMBL/GenBank/DDBJ whole genome shotgun (WGS) entry which is preliminary data.</text>
</comment>
<keyword evidence="7" id="KW-0106">Calcium</keyword>
<keyword evidence="4 9" id="KW-0378">Hydrolase</keyword>
<feature type="binding site" evidence="8">
    <location>
        <position position="228"/>
    </location>
    <ligand>
        <name>Zn(2+)</name>
        <dbReference type="ChEBI" id="CHEBI:29105"/>
        <note>catalytic</note>
    </ligand>
</feature>
<feature type="binding site" evidence="7">
    <location>
        <position position="40"/>
    </location>
    <ligand>
        <name>Ca(2+)</name>
        <dbReference type="ChEBI" id="CHEBI:29108"/>
    </ligand>
</feature>
<gene>
    <name evidence="11" type="ORF">XAT740_LOCUS51513</name>
</gene>
<keyword evidence="10" id="KW-0732">Signal</keyword>
<accession>A0A816D5A7</accession>
<feature type="binding site" evidence="8">
    <location>
        <position position="232"/>
    </location>
    <ligand>
        <name>Zn(2+)</name>
        <dbReference type="ChEBI" id="CHEBI:29105"/>
        <note>catalytic</note>
    </ligand>
</feature>
<feature type="transmembrane region" description="Helical" evidence="9">
    <location>
        <begin position="42"/>
        <end position="66"/>
    </location>
</feature>
<keyword evidence="12" id="KW-1185">Reference proteome</keyword>
<feature type="transmembrane region" description="Helical" evidence="9">
    <location>
        <begin position="163"/>
        <end position="185"/>
    </location>
</feature>
<evidence type="ECO:0000256" key="1">
    <source>
        <dbReference type="ARBA" id="ARBA00004141"/>
    </source>
</evidence>
<comment type="function">
    <text evidence="9">Hydrolyzes the sphingolipid ceramide into sphingosine and free fatty acid.</text>
</comment>
<dbReference type="GO" id="GO:0016020">
    <property type="term" value="C:membrane"/>
    <property type="evidence" value="ECO:0007669"/>
    <property type="project" value="UniProtKB-SubCell"/>
</dbReference>
<feature type="transmembrane region" description="Helical" evidence="9">
    <location>
        <begin position="194"/>
        <end position="212"/>
    </location>
</feature>
<dbReference type="GO" id="GO:0046872">
    <property type="term" value="F:metal ion binding"/>
    <property type="evidence" value="ECO:0007669"/>
    <property type="project" value="UniProtKB-KW"/>
</dbReference>
<feature type="transmembrane region" description="Helical" evidence="9">
    <location>
        <begin position="103"/>
        <end position="122"/>
    </location>
</feature>
<protein>
    <recommendedName>
        <fullName evidence="9">Alkaline ceramidase</fullName>
        <ecNumber evidence="9">3.5.1.-</ecNumber>
    </recommendedName>
</protein>
<keyword evidence="5 9" id="KW-1133">Transmembrane helix</keyword>
<feature type="chain" id="PRO_5032680904" description="Alkaline ceramidase" evidence="10">
    <location>
        <begin position="21"/>
        <end position="261"/>
    </location>
</feature>
<feature type="signal peptide" evidence="10">
    <location>
        <begin position="1"/>
        <end position="20"/>
    </location>
</feature>
<proteinExistence type="inferred from homology"/>
<comment type="subcellular location">
    <subcellularLocation>
        <location evidence="1">Membrane</location>
        <topology evidence="1">Multi-pass membrane protein</topology>
    </subcellularLocation>
</comment>
<feature type="transmembrane region" description="Helical" evidence="9">
    <location>
        <begin position="134"/>
        <end position="157"/>
    </location>
</feature>
<comment type="cofactor">
    <cofactor evidence="8">
        <name>Zn(2+)</name>
        <dbReference type="ChEBI" id="CHEBI:29105"/>
    </cofactor>
</comment>
<dbReference type="Proteomes" id="UP000663828">
    <property type="component" value="Unassembled WGS sequence"/>
</dbReference>
<organism evidence="11 12">
    <name type="scientific">Adineta ricciae</name>
    <name type="common">Rotifer</name>
    <dbReference type="NCBI Taxonomy" id="249248"/>
    <lineage>
        <taxon>Eukaryota</taxon>
        <taxon>Metazoa</taxon>
        <taxon>Spiralia</taxon>
        <taxon>Gnathifera</taxon>
        <taxon>Rotifera</taxon>
        <taxon>Eurotatoria</taxon>
        <taxon>Bdelloidea</taxon>
        <taxon>Adinetida</taxon>
        <taxon>Adinetidae</taxon>
        <taxon>Adineta</taxon>
    </lineage>
</organism>
<dbReference type="EC" id="3.5.1.-" evidence="9"/>
<reference evidence="11" key="1">
    <citation type="submission" date="2021-02" db="EMBL/GenBank/DDBJ databases">
        <authorList>
            <person name="Nowell W R."/>
        </authorList>
    </citation>
    <scope>NUCLEOTIDE SEQUENCE</scope>
</reference>
<name>A0A816D5A7_ADIRI</name>
<dbReference type="GO" id="GO:0006672">
    <property type="term" value="P:ceramide metabolic process"/>
    <property type="evidence" value="ECO:0007669"/>
    <property type="project" value="InterPro"/>
</dbReference>
<evidence type="ECO:0000256" key="10">
    <source>
        <dbReference type="SAM" id="SignalP"/>
    </source>
</evidence>
<feature type="binding site" evidence="8">
    <location>
        <position position="98"/>
    </location>
    <ligand>
        <name>Zn(2+)</name>
        <dbReference type="ChEBI" id="CHEBI:29105"/>
        <note>catalytic</note>
    </ligand>
</feature>
<keyword evidence="9" id="KW-0443">Lipid metabolism</keyword>
<dbReference type="AlphaFoldDB" id="A0A816D5A7"/>
<evidence type="ECO:0000256" key="8">
    <source>
        <dbReference type="PIRSR" id="PIRSR608901-2"/>
    </source>
</evidence>
<evidence type="ECO:0000313" key="11">
    <source>
        <dbReference type="EMBL" id="CAF1630141.1"/>
    </source>
</evidence>
<evidence type="ECO:0000256" key="2">
    <source>
        <dbReference type="ARBA" id="ARBA00009780"/>
    </source>
</evidence>
<comment type="similarity">
    <text evidence="2 9">Belongs to the alkaline ceramidase family.</text>
</comment>
<keyword evidence="8" id="KW-0862">Zinc</keyword>
<evidence type="ECO:0000256" key="4">
    <source>
        <dbReference type="ARBA" id="ARBA00022801"/>
    </source>
</evidence>
<sequence length="261" mass="29722">MVFVCIICLLIIYLQLHAMGYDQREPGGYCEISTNRIFAEPINTWSNLGFILVGFLIASQMMWGTYKDNVNILTESNFMPIFLASLVICLGPCSMVMHAAYTHLGMEFDVLSEYLICGYLVAYSTQRLFHMNKIYFVIVFVLIVVICELVSRCQIYLPVLGGPANLLVAIFLVLFLIAELLIVFYHKSNIKKRWGIASAITFVLAFAIWILSDTGRPLCFPTSWFQGHALWHVLCALALYFLFRYHVSENNDKGSSLVTFF</sequence>
<evidence type="ECO:0000313" key="12">
    <source>
        <dbReference type="Proteomes" id="UP000663828"/>
    </source>
</evidence>
<feature type="transmembrane region" description="Helical" evidence="9">
    <location>
        <begin position="78"/>
        <end position="97"/>
    </location>
</feature>
<evidence type="ECO:0000256" key="9">
    <source>
        <dbReference type="RuleBase" id="RU364079"/>
    </source>
</evidence>
<evidence type="ECO:0000256" key="7">
    <source>
        <dbReference type="PIRSR" id="PIRSR608901-1"/>
    </source>
</evidence>
<keyword evidence="6 9" id="KW-0472">Membrane</keyword>
<evidence type="ECO:0000256" key="3">
    <source>
        <dbReference type="ARBA" id="ARBA00022692"/>
    </source>
</evidence>